<dbReference type="Proteomes" id="UP001204376">
    <property type="component" value="Unassembled WGS sequence"/>
</dbReference>
<dbReference type="EMBL" id="JANHOH010000004">
    <property type="protein sequence ID" value="MCQ6959780.1"/>
    <property type="molecule type" value="Genomic_DNA"/>
</dbReference>
<comment type="caution">
    <text evidence="1">The sequence shown here is derived from an EMBL/GenBank/DDBJ whole genome shotgun (WGS) entry which is preliminary data.</text>
</comment>
<gene>
    <name evidence="1" type="ORF">NPE20_17520</name>
</gene>
<organism evidence="1 2">
    <name type="scientific">Mucilaginibacter aquariorum</name>
    <dbReference type="NCBI Taxonomy" id="2967225"/>
    <lineage>
        <taxon>Bacteria</taxon>
        <taxon>Pseudomonadati</taxon>
        <taxon>Bacteroidota</taxon>
        <taxon>Sphingobacteriia</taxon>
        <taxon>Sphingobacteriales</taxon>
        <taxon>Sphingobacteriaceae</taxon>
        <taxon>Mucilaginibacter</taxon>
    </lineage>
</organism>
<proteinExistence type="predicted"/>
<evidence type="ECO:0008006" key="3">
    <source>
        <dbReference type="Google" id="ProtNLM"/>
    </source>
</evidence>
<sequence length="169" mass="19063">MKLVLLVPFFWITSLQGSWLPAWFTQSFNDKKLNERYAIIKPVKPNFLEADFTGDKINDIAVQVIDKKNRKRGVLIINGGTNKHYIFGAGYKFASEDFDDTNWVDGWSLYKSKVAYKTLFDADGDISGSKKVKIAHVAVSIYAIEDGSELAGALIYWNGTKYVSIHQGE</sequence>
<keyword evidence="2" id="KW-1185">Reference proteome</keyword>
<reference evidence="1 2" key="1">
    <citation type="submission" date="2022-07" db="EMBL/GenBank/DDBJ databases">
        <title>Mucilaginibacter sp. JC4.</title>
        <authorList>
            <person name="Le V."/>
            <person name="Ko S.-R."/>
            <person name="Ahn C.-Y."/>
            <person name="Oh H.-M."/>
        </authorList>
    </citation>
    <scope>NUCLEOTIDE SEQUENCE [LARGE SCALE GENOMIC DNA]</scope>
    <source>
        <strain evidence="1 2">JC4</strain>
    </source>
</reference>
<evidence type="ECO:0000313" key="2">
    <source>
        <dbReference type="Proteomes" id="UP001204376"/>
    </source>
</evidence>
<accession>A0ABT1T5W2</accession>
<evidence type="ECO:0000313" key="1">
    <source>
        <dbReference type="EMBL" id="MCQ6959780.1"/>
    </source>
</evidence>
<protein>
    <recommendedName>
        <fullName evidence="3">VCBS repeat-containing protein</fullName>
    </recommendedName>
</protein>
<dbReference type="RefSeq" id="WP_256539969.1">
    <property type="nucleotide sequence ID" value="NZ_JANHOH010000004.1"/>
</dbReference>
<name>A0ABT1T5W2_9SPHI</name>